<reference evidence="2 4" key="2">
    <citation type="submission" date="2019-05" db="EMBL/GenBank/DDBJ databases">
        <authorList>
            <person name="Schori C."/>
            <person name="Ahrens C."/>
        </authorList>
    </citation>
    <scope>NUCLEOTIDE SEQUENCE [LARGE SCALE GENOMIC DNA]</scope>
    <source>
        <strain evidence="2 4">DSM 10702</strain>
    </source>
</reference>
<reference evidence="1 3" key="1">
    <citation type="submission" date="2016-01" db="EMBL/GenBank/DDBJ databases">
        <title>Characterization of the Clostridium difficile lineages that are prevalent in Hong Kong and China.</title>
        <authorList>
            <person name="Kwok J.S.-L."/>
            <person name="Lam W.-Y."/>
            <person name="Ip M."/>
            <person name="Chan T.-F."/>
            <person name="Hawkey P.M."/>
            <person name="Tsui S.K.-W."/>
        </authorList>
    </citation>
    <scope>NUCLEOTIDE SEQUENCE [LARGE SCALE GENOMIC DNA]</scope>
    <source>
        <strain evidence="1 3">300064</strain>
    </source>
</reference>
<evidence type="ECO:0000313" key="2">
    <source>
        <dbReference type="EMBL" id="QMW92924.1"/>
    </source>
</evidence>
<dbReference type="EMBL" id="CP040627">
    <property type="protein sequence ID" value="QMW92924.1"/>
    <property type="molecule type" value="Genomic_DNA"/>
</dbReference>
<dbReference type="GeneID" id="92946210"/>
<dbReference type="Pfam" id="PF20293">
    <property type="entry name" value="MC6"/>
    <property type="match status" value="1"/>
</dbReference>
<evidence type="ECO:0000313" key="4">
    <source>
        <dbReference type="Proteomes" id="UP000515243"/>
    </source>
</evidence>
<accession>A0A0A6PUG4</accession>
<sequence>MNIKPDKHFSVETSVIALTSIIISELLKNKIIKYDRLFNVLKKHHGDLTLEEFSYCLMLLYSLGKIEYYKENDVIGLINYEIE</sequence>
<evidence type="ECO:0000313" key="3">
    <source>
        <dbReference type="Proteomes" id="UP000238081"/>
    </source>
</evidence>
<dbReference type="RefSeq" id="WP_035765359.1">
    <property type="nucleotide sequence ID" value="NZ_AP019717.1"/>
</dbReference>
<dbReference type="AlphaFoldDB" id="A0A0A6PUG4"/>
<gene>
    <name evidence="1" type="ORF">AWN73_09355</name>
    <name evidence="2" type="ORF">FF104_18525</name>
</gene>
<proteinExistence type="predicted"/>
<dbReference type="InterPro" id="IPR046897">
    <property type="entry name" value="ABC-3C_MC6"/>
</dbReference>
<evidence type="ECO:0000313" key="1">
    <source>
        <dbReference type="EMBL" id="PPV16714.1"/>
    </source>
</evidence>
<organism evidence="1 3">
    <name type="scientific">Clostridium butyricum</name>
    <dbReference type="NCBI Taxonomy" id="1492"/>
    <lineage>
        <taxon>Bacteria</taxon>
        <taxon>Bacillati</taxon>
        <taxon>Bacillota</taxon>
        <taxon>Clostridia</taxon>
        <taxon>Eubacteriales</taxon>
        <taxon>Clostridiaceae</taxon>
        <taxon>Clostridium</taxon>
    </lineage>
</organism>
<dbReference type="Proteomes" id="UP000238081">
    <property type="component" value="Unassembled WGS sequence"/>
</dbReference>
<name>A0A0A6PUG4_CLOBU</name>
<dbReference type="Proteomes" id="UP000515243">
    <property type="component" value="Chromosome 2"/>
</dbReference>
<protein>
    <submittedName>
        <fullName evidence="1">Uncharacterized protein</fullName>
    </submittedName>
</protein>
<dbReference type="EMBL" id="LRDH01000067">
    <property type="protein sequence ID" value="PPV16714.1"/>
    <property type="molecule type" value="Genomic_DNA"/>
</dbReference>